<dbReference type="OrthoDB" id="5102256at2759"/>
<reference evidence="1 2" key="1">
    <citation type="submission" date="2017-06" db="EMBL/GenBank/DDBJ databases">
        <title>Genome of Fusarium nygamai isolate CS10214.</title>
        <authorList>
            <person name="Gardiner D.M."/>
            <person name="Obanor F."/>
            <person name="Kazan K."/>
        </authorList>
    </citation>
    <scope>NUCLEOTIDE SEQUENCE [LARGE SCALE GENOMIC DNA]</scope>
    <source>
        <strain evidence="1 2">CS10214</strain>
    </source>
</reference>
<proteinExistence type="predicted"/>
<accession>A0A2K0WSC0</accession>
<dbReference type="EMBL" id="MTQA01000028">
    <property type="protein sequence ID" value="PNP85150.1"/>
    <property type="molecule type" value="Genomic_DNA"/>
</dbReference>
<sequence length="44" mass="5291">MSEIWDPAGALPAPYLSYKTQVCDDENRPMDKLWNKRFRKEFNE</sequence>
<organism evidence="1 2">
    <name type="scientific">Gibberella nygamai</name>
    <name type="common">Bean root rot disease fungus</name>
    <name type="synonym">Fusarium nygamai</name>
    <dbReference type="NCBI Taxonomy" id="42673"/>
    <lineage>
        <taxon>Eukaryota</taxon>
        <taxon>Fungi</taxon>
        <taxon>Dikarya</taxon>
        <taxon>Ascomycota</taxon>
        <taxon>Pezizomycotina</taxon>
        <taxon>Sordariomycetes</taxon>
        <taxon>Hypocreomycetidae</taxon>
        <taxon>Hypocreales</taxon>
        <taxon>Nectriaceae</taxon>
        <taxon>Fusarium</taxon>
        <taxon>Fusarium fujikuroi species complex</taxon>
    </lineage>
</organism>
<name>A0A2K0WSC0_GIBNY</name>
<protein>
    <submittedName>
        <fullName evidence="1">Uncharacterized protein</fullName>
    </submittedName>
</protein>
<evidence type="ECO:0000313" key="2">
    <source>
        <dbReference type="Proteomes" id="UP000236664"/>
    </source>
</evidence>
<comment type="caution">
    <text evidence="1">The sequence shown here is derived from an EMBL/GenBank/DDBJ whole genome shotgun (WGS) entry which is preliminary data.</text>
</comment>
<dbReference type="Proteomes" id="UP000236664">
    <property type="component" value="Unassembled WGS sequence"/>
</dbReference>
<dbReference type="AlphaFoldDB" id="A0A2K0WSC0"/>
<evidence type="ECO:0000313" key="1">
    <source>
        <dbReference type="EMBL" id="PNP85150.1"/>
    </source>
</evidence>
<keyword evidence="2" id="KW-1185">Reference proteome</keyword>
<gene>
    <name evidence="1" type="ORF">FNYG_01379</name>
</gene>